<gene>
    <name evidence="1" type="ORF">CPter91_3578</name>
</gene>
<name>A0A127Q761_9BURK</name>
<evidence type="ECO:0000313" key="2">
    <source>
        <dbReference type="Proteomes" id="UP000074561"/>
    </source>
</evidence>
<evidence type="ECO:0000313" key="1">
    <source>
        <dbReference type="EMBL" id="AMP05899.1"/>
    </source>
</evidence>
<dbReference type="PATRIC" id="fig|279113.9.peg.3548"/>
<dbReference type="AlphaFoldDB" id="A0A127Q761"/>
<accession>A0A127Q761</accession>
<dbReference type="KEGG" id="cpra:CPter91_3578"/>
<dbReference type="STRING" id="279113.CPter91_3578"/>
<dbReference type="Proteomes" id="UP000074561">
    <property type="component" value="Chromosome"/>
</dbReference>
<reference evidence="1 2" key="1">
    <citation type="submission" date="2015-11" db="EMBL/GenBank/DDBJ databases">
        <title>Exploring the genomic traits of fungus-feeding bacterial genus Collimonas.</title>
        <authorList>
            <person name="Song C."/>
            <person name="Schmidt R."/>
            <person name="de Jager V."/>
            <person name="Krzyzanowska D."/>
            <person name="Jongedijk E."/>
            <person name="Cankar K."/>
            <person name="Beekwilder J."/>
            <person name="van Veen A."/>
            <person name="de Boer W."/>
            <person name="van Veen J.A."/>
            <person name="Garbeva P."/>
        </authorList>
    </citation>
    <scope>NUCLEOTIDE SEQUENCE [LARGE SCALE GENOMIC DNA]</scope>
    <source>
        <strain evidence="1 2">Ter91</strain>
    </source>
</reference>
<organism evidence="1 2">
    <name type="scientific">Collimonas pratensis</name>
    <dbReference type="NCBI Taxonomy" id="279113"/>
    <lineage>
        <taxon>Bacteria</taxon>
        <taxon>Pseudomonadati</taxon>
        <taxon>Pseudomonadota</taxon>
        <taxon>Betaproteobacteria</taxon>
        <taxon>Burkholderiales</taxon>
        <taxon>Oxalobacteraceae</taxon>
        <taxon>Collimonas</taxon>
    </lineage>
</organism>
<proteinExistence type="predicted"/>
<sequence length="45" mass="4867">MHGALIALAWPALFEAPADLPQPALPVWRGGFFTCATWTKKARSA</sequence>
<protein>
    <submittedName>
        <fullName evidence="1">Uncharacterized protein</fullName>
    </submittedName>
</protein>
<dbReference type="EMBL" id="CP013234">
    <property type="protein sequence ID" value="AMP05899.1"/>
    <property type="molecule type" value="Genomic_DNA"/>
</dbReference>